<keyword evidence="2" id="KW-1185">Reference proteome</keyword>
<dbReference type="Proteomes" id="UP000321058">
    <property type="component" value="Unassembled WGS sequence"/>
</dbReference>
<comment type="caution">
    <text evidence="1">The sequence shown here is derived from an EMBL/GenBank/DDBJ whole genome shotgun (WGS) entry which is preliminary data.</text>
</comment>
<reference evidence="1 2" key="1">
    <citation type="submission" date="2019-07" db="EMBL/GenBank/DDBJ databases">
        <title>Whole genome shotgun sequence of Reyranella soli NBRC 108950.</title>
        <authorList>
            <person name="Hosoyama A."/>
            <person name="Uohara A."/>
            <person name="Ohji S."/>
            <person name="Ichikawa N."/>
        </authorList>
    </citation>
    <scope>NUCLEOTIDE SEQUENCE [LARGE SCALE GENOMIC DNA]</scope>
    <source>
        <strain evidence="1 2">NBRC 108950</strain>
    </source>
</reference>
<gene>
    <name evidence="1" type="ORF">RSO01_91860</name>
</gene>
<accession>A0A512NSU4</accession>
<dbReference type="InterPro" id="IPR028208">
    <property type="entry name" value="Effector_pro_NleD-like"/>
</dbReference>
<protein>
    <submittedName>
        <fullName evidence="1">Uncharacterized protein</fullName>
    </submittedName>
</protein>
<dbReference type="AlphaFoldDB" id="A0A512NSU4"/>
<dbReference type="Pfam" id="PF14891">
    <property type="entry name" value="Peptidase_M91"/>
    <property type="match status" value="1"/>
</dbReference>
<dbReference type="EMBL" id="BKAJ01000290">
    <property type="protein sequence ID" value="GEP62020.1"/>
    <property type="molecule type" value="Genomic_DNA"/>
</dbReference>
<sequence length="365" mass="40930">MDYQQYADFIKKNAPAAQRASLLAANSKPYTDKGGAKAAKPKIFVTYYSMPDWLDIFKFEARLKKGPLDHVIAEYKHAAQKHQDKVALCLDRISTFSSGKALLTELAGTGHTLRIMPYWHFFRTMPGGDYFNSTPIPVKPGETMAHVSDGTLHDFEDEYEKGAPVRGDDNEPVSSLGKGTGKGADVVLFFSAEIWESRDGPKGPGFKPDEVLFHELVHVTRSLRGRMTHVGVEGNGYGNIEEYFATVIANIYLSGKGETRLRGLYSNDSIRQKTTRVMVNKQEVMVVTDPLPDGWNVMKDPEKFYDNADKISIPPRDLMQIFKSKQPDFYFALAHLPEAQPKFNPVGRHFRENMRPVKPAGAARP</sequence>
<organism evidence="1 2">
    <name type="scientific">Reyranella soli</name>
    <dbReference type="NCBI Taxonomy" id="1230389"/>
    <lineage>
        <taxon>Bacteria</taxon>
        <taxon>Pseudomonadati</taxon>
        <taxon>Pseudomonadota</taxon>
        <taxon>Alphaproteobacteria</taxon>
        <taxon>Hyphomicrobiales</taxon>
        <taxon>Reyranellaceae</taxon>
        <taxon>Reyranella</taxon>
    </lineage>
</organism>
<proteinExistence type="predicted"/>
<evidence type="ECO:0000313" key="2">
    <source>
        <dbReference type="Proteomes" id="UP000321058"/>
    </source>
</evidence>
<dbReference type="RefSeq" id="WP_170303881.1">
    <property type="nucleotide sequence ID" value="NZ_BKAJ01000290.1"/>
</dbReference>
<evidence type="ECO:0000313" key="1">
    <source>
        <dbReference type="EMBL" id="GEP62020.1"/>
    </source>
</evidence>
<name>A0A512NSU4_9HYPH</name>